<dbReference type="Proteomes" id="UP001056588">
    <property type="component" value="Chromosome"/>
</dbReference>
<dbReference type="EMBL" id="MRZN01000001">
    <property type="protein sequence ID" value="PHK50754.1"/>
    <property type="molecule type" value="Genomic_DNA"/>
</dbReference>
<evidence type="ECO:0000313" key="1">
    <source>
        <dbReference type="EMBL" id="PHK50754.1"/>
    </source>
</evidence>
<evidence type="ECO:0000313" key="2">
    <source>
        <dbReference type="EMBL" id="UQW82443.1"/>
    </source>
</evidence>
<keyword evidence="4" id="KW-1185">Reference proteome</keyword>
<dbReference type="AlphaFoldDB" id="A0A2C6WSJ1"/>
<accession>A0A2C6WSJ1</accession>
<reference evidence="1" key="3">
    <citation type="submission" date="2017-10" db="EMBL/GenBank/DDBJ databases">
        <authorList>
            <person name="Vrbovska V."/>
            <person name="Kovarovic V."/>
            <person name="Indrakova A."/>
        </authorList>
    </citation>
    <scope>NUCLEOTIDE SEQUENCE</scope>
    <source>
        <strain evidence="1">CCM 8730</strain>
    </source>
</reference>
<proteinExistence type="predicted"/>
<organism evidence="1 3">
    <name type="scientific">Staphylococcus edaphicus</name>
    <dbReference type="NCBI Taxonomy" id="1955013"/>
    <lineage>
        <taxon>Bacteria</taxon>
        <taxon>Bacillati</taxon>
        <taxon>Bacillota</taxon>
        <taxon>Bacilli</taxon>
        <taxon>Bacillales</taxon>
        <taxon>Staphylococcaceae</taxon>
        <taxon>Staphylococcus</taxon>
    </lineage>
</organism>
<dbReference type="RefSeq" id="WP_099088988.1">
    <property type="nucleotide sequence ID" value="NZ_CP093217.1"/>
</dbReference>
<name>A0A2C6WSJ1_9STAP</name>
<dbReference type="Proteomes" id="UP000223828">
    <property type="component" value="Unassembled WGS sequence"/>
</dbReference>
<evidence type="ECO:0000313" key="4">
    <source>
        <dbReference type="Proteomes" id="UP001056588"/>
    </source>
</evidence>
<dbReference type="OrthoDB" id="2418729at2"/>
<gene>
    <name evidence="1" type="ORF">BTJ66_00160</name>
    <name evidence="2" type="ORF">MNY58_05105</name>
</gene>
<protein>
    <submittedName>
        <fullName evidence="1">BetR domain protein</fullName>
    </submittedName>
</protein>
<reference evidence="1" key="1">
    <citation type="journal article" date="2017" name="Appl. Environ. Microbiol.">
        <title>Staphylococcus edaphicus sp. nov., isolated in Antarctica, harbours mecC gene and genomic islands with suspected role in adaptation to extreme environment.</title>
        <authorList>
            <person name="Pantucek R."/>
            <person name="Sedlacek I."/>
            <person name="Indrakova A."/>
            <person name="Vrbovska V."/>
            <person name="Maslanova I."/>
            <person name="Kovarovic V."/>
            <person name="Svec P."/>
            <person name="Kralova S."/>
            <person name="Kristofova L."/>
            <person name="Keklakova J."/>
            <person name="Petras P."/>
            <person name="Doskar J."/>
        </authorList>
    </citation>
    <scope>NUCLEOTIDE SEQUENCE</scope>
    <source>
        <strain evidence="1">CCM 8730</strain>
    </source>
</reference>
<reference evidence="2" key="4">
    <citation type="submission" date="2022-03" db="EMBL/GenBank/DDBJ databases">
        <title>Complete Genome Sequence of Staphylococcus edaphicus strain CCM 8731.</title>
        <authorList>
            <person name="Rimmer C.O."/>
            <person name="Thomas J.C."/>
        </authorList>
    </citation>
    <scope>NUCLEOTIDE SEQUENCE</scope>
    <source>
        <strain evidence="2">CCM 8731</strain>
    </source>
</reference>
<sequence>MNTNNLKAEVTRSGMSIEEFLYKINSKGIKMSKSSYYKRLRGTYEFDRKEILVITDVLNLSKQQMNDIFFGE</sequence>
<dbReference type="EMBL" id="CP093217">
    <property type="protein sequence ID" value="UQW82443.1"/>
    <property type="molecule type" value="Genomic_DNA"/>
</dbReference>
<evidence type="ECO:0000313" key="3">
    <source>
        <dbReference type="Proteomes" id="UP000223828"/>
    </source>
</evidence>
<reference evidence="3" key="2">
    <citation type="submission" date="2017-10" db="EMBL/GenBank/DDBJ databases">
        <title>Staphylococcus edaphicus sp. nov., isolated in Antarctica, harbouring mecC gene and genomic islands essential in adaptation to extreme environment.</title>
        <authorList>
            <person name="Pantucek R."/>
            <person name="Sedlacek I."/>
            <person name="Indrakova A."/>
            <person name="Vrbovska V."/>
            <person name="Maslanova I."/>
            <person name="Kovarovic V."/>
            <person name="Svec P."/>
            <person name="Kralova S."/>
            <person name="Kristofova L."/>
            <person name="Keklakova J."/>
            <person name="Petras P."/>
            <person name="Doskar J."/>
        </authorList>
    </citation>
    <scope>NUCLEOTIDE SEQUENCE [LARGE SCALE GENOMIC DNA]</scope>
    <source>
        <strain evidence="3">CCM 5085</strain>
    </source>
</reference>